<proteinExistence type="predicted"/>
<dbReference type="GO" id="GO:0003700">
    <property type="term" value="F:DNA-binding transcription factor activity"/>
    <property type="evidence" value="ECO:0007669"/>
    <property type="project" value="InterPro"/>
</dbReference>
<protein>
    <submittedName>
        <fullName evidence="2">MarR family protein</fullName>
    </submittedName>
</protein>
<dbReference type="EMBL" id="LN483072">
    <property type="protein sequence ID" value="CEA09392.1"/>
    <property type="molecule type" value="Genomic_DNA"/>
</dbReference>
<dbReference type="InterPro" id="IPR036390">
    <property type="entry name" value="WH_DNA-bd_sf"/>
</dbReference>
<dbReference type="Gene3D" id="1.10.10.10">
    <property type="entry name" value="Winged helix-like DNA-binding domain superfamily/Winged helix DNA-binding domain"/>
    <property type="match status" value="1"/>
</dbReference>
<evidence type="ECO:0000313" key="2">
    <source>
        <dbReference type="EMBL" id="CEA09392.1"/>
    </source>
</evidence>
<dbReference type="InterPro" id="IPR036388">
    <property type="entry name" value="WH-like_DNA-bd_sf"/>
</dbReference>
<accession>A0A078MVB5</accession>
<organism evidence="2">
    <name type="scientific">Arthrobacter saudimassiliensis</name>
    <dbReference type="NCBI Taxonomy" id="1461584"/>
    <lineage>
        <taxon>Bacteria</taxon>
        <taxon>Bacillati</taxon>
        <taxon>Actinomycetota</taxon>
        <taxon>Actinomycetes</taxon>
        <taxon>Micrococcales</taxon>
        <taxon>Micrococcaceae</taxon>
        <taxon>Arthrobacter</taxon>
    </lineage>
</organism>
<dbReference type="PROSITE" id="PS50995">
    <property type="entry name" value="HTH_MARR_2"/>
    <property type="match status" value="1"/>
</dbReference>
<dbReference type="PATRIC" id="fig|1461584.3.peg.2733"/>
<dbReference type="InterPro" id="IPR000835">
    <property type="entry name" value="HTH_MarR-typ"/>
</dbReference>
<gene>
    <name evidence="2" type="ORF">BN1051_02762</name>
</gene>
<sequence>MEQSPGTQLARLLLAGFDAMVNEATAELARRGHPGVTAPLEFALQAVDEGADSAAELGRRLGISRQGAAKAIASLTQLGYLGSAPDPADARRKRLHVTARGYEMTAIGRDAFDAARRRWAASLEPGRAEQVEDALRRLAPGNTGA</sequence>
<dbReference type="AlphaFoldDB" id="A0A078MVB5"/>
<reference evidence="2" key="1">
    <citation type="submission" date="2014-07" db="EMBL/GenBank/DDBJ databases">
        <authorList>
            <person name="Urmite Genomes Urmite Genomes"/>
        </authorList>
    </citation>
    <scope>NUCLEOTIDE SEQUENCE</scope>
    <source>
        <strain evidence="2">11W110_air</strain>
    </source>
</reference>
<dbReference type="Pfam" id="PF12802">
    <property type="entry name" value="MarR_2"/>
    <property type="match status" value="1"/>
</dbReference>
<name>A0A078MVB5_9MICC</name>
<feature type="domain" description="HTH marR-type" evidence="1">
    <location>
        <begin position="6"/>
        <end position="140"/>
    </location>
</feature>
<evidence type="ECO:0000259" key="1">
    <source>
        <dbReference type="PROSITE" id="PS50995"/>
    </source>
</evidence>
<dbReference type="SUPFAM" id="SSF46785">
    <property type="entry name" value="Winged helix' DNA-binding domain"/>
    <property type="match status" value="1"/>
</dbReference>